<accession>A0A168NXK8</accession>
<gene>
    <name evidence="2" type="primary">ABSGL_07138.1 scaffold 8717</name>
</gene>
<dbReference type="Proteomes" id="UP000078561">
    <property type="component" value="Unassembled WGS sequence"/>
</dbReference>
<feature type="compositionally biased region" description="Low complexity" evidence="1">
    <location>
        <begin position="422"/>
        <end position="442"/>
    </location>
</feature>
<feature type="compositionally biased region" description="Low complexity" evidence="1">
    <location>
        <begin position="341"/>
        <end position="353"/>
    </location>
</feature>
<dbReference type="STRING" id="4829.A0A168NXK8"/>
<organism evidence="2">
    <name type="scientific">Absidia glauca</name>
    <name type="common">Pin mould</name>
    <dbReference type="NCBI Taxonomy" id="4829"/>
    <lineage>
        <taxon>Eukaryota</taxon>
        <taxon>Fungi</taxon>
        <taxon>Fungi incertae sedis</taxon>
        <taxon>Mucoromycota</taxon>
        <taxon>Mucoromycotina</taxon>
        <taxon>Mucoromycetes</taxon>
        <taxon>Mucorales</taxon>
        <taxon>Cunninghamellaceae</taxon>
        <taxon>Absidia</taxon>
    </lineage>
</organism>
<protein>
    <submittedName>
        <fullName evidence="2">Uncharacterized protein</fullName>
    </submittedName>
</protein>
<dbReference type="OrthoDB" id="10596749at2759"/>
<dbReference type="InParanoid" id="A0A168NXK8"/>
<sequence length="489" mass="55766">MADFFDEEFGFRCKRIISNPPVVTALTPNTDFDFIQQESTTPQLDETHVSLKDTRDIFIQKTKGQIYSHGDWRQQHSSSHHVLSPISPYTPHTHDQQMPSSYVSVNTLSPELTATYVPPTTPTTPFDDSPSSPPPASPVSPKDTEPVPEQQIHPSQFLSLIKSDLPKTERIRQLLLMIVRHELDKQLPASGTDEDGKDLDRSAKEYRAKMRNIGLQVVEKLSNREIDLFDNQHSGEGDKKFVYAEPNPKNERNRIAIQQYKALHAEMESEMERRKQAISEVYNYHARGQDAYQTAAGKKFNLGSSEDYISLMDPDQQAFIQSFKQANQPSSDNDIDTDGASTISSTNNDTTTIPPLQVDRLKISRDITELRQQLNYANEYQKEAREVSERIMKDISRKLKRDNLRFPARSKKHDTTDPLQCLADPLSSSTATSSSPPLTAATHTDHQDTTNDDYMEQRMKKRRILGLYEDNEMEAKATFEFLQMLSKLR</sequence>
<feature type="region of interest" description="Disordered" evidence="1">
    <location>
        <begin position="113"/>
        <end position="150"/>
    </location>
</feature>
<proteinExistence type="predicted"/>
<name>A0A168NXK8_ABSGL</name>
<evidence type="ECO:0000256" key="1">
    <source>
        <dbReference type="SAM" id="MobiDB-lite"/>
    </source>
</evidence>
<reference evidence="2" key="1">
    <citation type="submission" date="2016-04" db="EMBL/GenBank/DDBJ databases">
        <authorList>
            <person name="Evans L.H."/>
            <person name="Alamgir A."/>
            <person name="Owens N."/>
            <person name="Weber N.D."/>
            <person name="Virtaneva K."/>
            <person name="Barbian K."/>
            <person name="Babar A."/>
            <person name="Rosenke K."/>
        </authorList>
    </citation>
    <scope>NUCLEOTIDE SEQUENCE [LARGE SCALE GENOMIC DNA]</scope>
    <source>
        <strain evidence="2">CBS 101.48</strain>
    </source>
</reference>
<evidence type="ECO:0000313" key="2">
    <source>
        <dbReference type="EMBL" id="SAM01397.1"/>
    </source>
</evidence>
<feature type="region of interest" description="Disordered" evidence="1">
    <location>
        <begin position="77"/>
        <end position="99"/>
    </location>
</feature>
<evidence type="ECO:0000313" key="3">
    <source>
        <dbReference type="Proteomes" id="UP000078561"/>
    </source>
</evidence>
<keyword evidence="3" id="KW-1185">Reference proteome</keyword>
<dbReference type="EMBL" id="LT553527">
    <property type="protein sequence ID" value="SAM01397.1"/>
    <property type="molecule type" value="Genomic_DNA"/>
</dbReference>
<dbReference type="AlphaFoldDB" id="A0A168NXK8"/>
<feature type="region of interest" description="Disordered" evidence="1">
    <location>
        <begin position="326"/>
        <end position="353"/>
    </location>
</feature>
<feature type="region of interest" description="Disordered" evidence="1">
    <location>
        <begin position="406"/>
        <end position="453"/>
    </location>
</feature>